<dbReference type="Proteomes" id="UP000826656">
    <property type="component" value="Unassembled WGS sequence"/>
</dbReference>
<gene>
    <name evidence="2" type="ORF">KY290_005900</name>
</gene>
<organism evidence="2 3">
    <name type="scientific">Solanum tuberosum</name>
    <name type="common">Potato</name>
    <dbReference type="NCBI Taxonomy" id="4113"/>
    <lineage>
        <taxon>Eukaryota</taxon>
        <taxon>Viridiplantae</taxon>
        <taxon>Streptophyta</taxon>
        <taxon>Embryophyta</taxon>
        <taxon>Tracheophyta</taxon>
        <taxon>Spermatophyta</taxon>
        <taxon>Magnoliopsida</taxon>
        <taxon>eudicotyledons</taxon>
        <taxon>Gunneridae</taxon>
        <taxon>Pentapetalae</taxon>
        <taxon>asterids</taxon>
        <taxon>lamiids</taxon>
        <taxon>Solanales</taxon>
        <taxon>Solanaceae</taxon>
        <taxon>Solanoideae</taxon>
        <taxon>Solaneae</taxon>
        <taxon>Solanum</taxon>
    </lineage>
</organism>
<dbReference type="PANTHER" id="PTHR11620">
    <property type="entry name" value="60S RIBOSOMAL PROTEIN L23A"/>
    <property type="match status" value="1"/>
</dbReference>
<reference evidence="2 3" key="1">
    <citation type="journal article" date="2021" name="bioRxiv">
        <title>Chromosome-scale and haplotype-resolved genome assembly of a tetraploid potato cultivar.</title>
        <authorList>
            <person name="Sun H."/>
            <person name="Jiao W.-B."/>
            <person name="Krause K."/>
            <person name="Campoy J.A."/>
            <person name="Goel M."/>
            <person name="Folz-Donahue K."/>
            <person name="Kukat C."/>
            <person name="Huettel B."/>
            <person name="Schneeberger K."/>
        </authorList>
    </citation>
    <scope>NUCLEOTIDE SEQUENCE [LARGE SCALE GENOMIC DNA]</scope>
    <source>
        <strain evidence="2">SolTubOtavaFocal</strain>
        <tissue evidence="2">Leaves</tissue>
    </source>
</reference>
<name>A0ABQ7WHC0_SOLTU</name>
<evidence type="ECO:0000313" key="3">
    <source>
        <dbReference type="Proteomes" id="UP000826656"/>
    </source>
</evidence>
<proteinExistence type="predicted"/>
<dbReference type="EMBL" id="JAIVGD010000002">
    <property type="protein sequence ID" value="KAH0779473.1"/>
    <property type="molecule type" value="Genomic_DNA"/>
</dbReference>
<comment type="caution">
    <text evidence="2">The sequence shown here is derived from an EMBL/GenBank/DDBJ whole genome shotgun (WGS) entry which is preliminary data.</text>
</comment>
<keyword evidence="3" id="KW-1185">Reference proteome</keyword>
<evidence type="ECO:0000313" key="2">
    <source>
        <dbReference type="EMBL" id="KAH0779473.1"/>
    </source>
</evidence>
<feature type="domain" description="Large ribosomal subunit protein uL23 N-terminal" evidence="1">
    <location>
        <begin position="35"/>
        <end position="85"/>
    </location>
</feature>
<dbReference type="InterPro" id="IPR012677">
    <property type="entry name" value="Nucleotide-bd_a/b_plait_sf"/>
</dbReference>
<dbReference type="InterPro" id="IPR013025">
    <property type="entry name" value="Ribosomal_uL23-like"/>
</dbReference>
<dbReference type="InterPro" id="IPR005633">
    <property type="entry name" value="Ribosomal_uL23_N"/>
</dbReference>
<dbReference type="Gene3D" id="3.30.70.330">
    <property type="match status" value="1"/>
</dbReference>
<evidence type="ECO:0000259" key="1">
    <source>
        <dbReference type="Pfam" id="PF03939"/>
    </source>
</evidence>
<accession>A0ABQ7WHC0</accession>
<protein>
    <recommendedName>
        <fullName evidence="1">Large ribosomal subunit protein uL23 N-terminal domain-containing protein</fullName>
    </recommendedName>
</protein>
<dbReference type="Pfam" id="PF03939">
    <property type="entry name" value="Ribosomal_L23eN"/>
    <property type="match status" value="1"/>
</dbReference>
<sequence length="101" mass="11296">MRMGHMLRATIIHVEIVRASCKGKRLADVVKKGDPKAQAVKAAKAVKSGSTFKKTSKKIRTKVTFHRPKTLKKDRNPKYPRISAPGRNKLDQYQILLGSEG</sequence>